<dbReference type="EMBL" id="WVTA01000004">
    <property type="protein sequence ID" value="KAK3213994.1"/>
    <property type="molecule type" value="Genomic_DNA"/>
</dbReference>
<evidence type="ECO:0008006" key="3">
    <source>
        <dbReference type="Google" id="ProtNLM"/>
    </source>
</evidence>
<dbReference type="AlphaFoldDB" id="A0AAN6M0G2"/>
<proteinExistence type="predicted"/>
<organism evidence="1 2">
    <name type="scientific">Pseudopithomyces chartarum</name>
    <dbReference type="NCBI Taxonomy" id="1892770"/>
    <lineage>
        <taxon>Eukaryota</taxon>
        <taxon>Fungi</taxon>
        <taxon>Dikarya</taxon>
        <taxon>Ascomycota</taxon>
        <taxon>Pezizomycotina</taxon>
        <taxon>Dothideomycetes</taxon>
        <taxon>Pleosporomycetidae</taxon>
        <taxon>Pleosporales</taxon>
        <taxon>Massarineae</taxon>
        <taxon>Didymosphaeriaceae</taxon>
        <taxon>Pseudopithomyces</taxon>
    </lineage>
</organism>
<dbReference type="PANTHER" id="PTHR37489:SF1">
    <property type="entry name" value="DUF3500 DOMAIN-CONTAINING PROTEIN"/>
    <property type="match status" value="1"/>
</dbReference>
<accession>A0AAN6M0G2</accession>
<name>A0AAN6M0G2_9PLEO</name>
<comment type="caution">
    <text evidence="1">The sequence shown here is derived from an EMBL/GenBank/DDBJ whole genome shotgun (WGS) entry which is preliminary data.</text>
</comment>
<gene>
    <name evidence="1" type="ORF">GRF29_28g1718619</name>
</gene>
<evidence type="ECO:0000313" key="2">
    <source>
        <dbReference type="Proteomes" id="UP001280581"/>
    </source>
</evidence>
<evidence type="ECO:0000313" key="1">
    <source>
        <dbReference type="EMBL" id="KAK3213994.1"/>
    </source>
</evidence>
<sequence length="431" mass="49359">MAQTHEREQSFQEASAAFRAHLPDLNTPRFQTAAKQDLYEYAKFFQDNHAPPWLFELTQAWAKLYDEPFRGVTSDGTVKEGLFKEQDEGVDVDAIVQKANHLLSQLDEEQSGKLKYLINAKEWRAWSNPEILLRPLGLRIEEVSKEVRNAIHKVIETSLSPEGYQKALAAMRINHFLGECVKLPQIMNQDSYNFLLFGTPSLSTSSPWGWLLYGHHLDIACFLRGSQIVISPTFTGAEPNIIDSGPWKGTQILQKEGDIGLKLMQSLTTDQQSTAQIYKNLHDDVMRQTGDLTTDRWNKDDQRHLCGAFRDNRVVPYEGVIVSSLTPDQQSFVLDISNEMLLYLPSKSRSLRLEQIKKHFQETYFSWIGGYGDDDAFYFRIQSPVVILEFDHHSGVFLNNTEPKKFHTHTIVRTPNAGDYGQAIREQVHRL</sequence>
<protein>
    <recommendedName>
        <fullName evidence="3">DUF3500 domain-containing protein</fullName>
    </recommendedName>
</protein>
<dbReference type="PANTHER" id="PTHR37489">
    <property type="entry name" value="DUF3500 DOMAIN-CONTAINING PROTEIN"/>
    <property type="match status" value="1"/>
</dbReference>
<dbReference type="Pfam" id="PF12006">
    <property type="entry name" value="DUF3500"/>
    <property type="match status" value="1"/>
</dbReference>
<keyword evidence="2" id="KW-1185">Reference proteome</keyword>
<dbReference type="InterPro" id="IPR021889">
    <property type="entry name" value="DUF3500"/>
</dbReference>
<reference evidence="1 2" key="1">
    <citation type="submission" date="2021-02" db="EMBL/GenBank/DDBJ databases">
        <title>Genome assembly of Pseudopithomyces chartarum.</title>
        <authorList>
            <person name="Jauregui R."/>
            <person name="Singh J."/>
            <person name="Voisey C."/>
        </authorList>
    </citation>
    <scope>NUCLEOTIDE SEQUENCE [LARGE SCALE GENOMIC DNA]</scope>
    <source>
        <strain evidence="1 2">AGR01</strain>
    </source>
</reference>
<dbReference type="Proteomes" id="UP001280581">
    <property type="component" value="Unassembled WGS sequence"/>
</dbReference>